<proteinExistence type="inferred from homology"/>
<evidence type="ECO:0000256" key="9">
    <source>
        <dbReference type="RuleBase" id="RU365015"/>
    </source>
</evidence>
<dbReference type="EC" id="3.2.1.26" evidence="3 8"/>
<evidence type="ECO:0000256" key="1">
    <source>
        <dbReference type="ARBA" id="ARBA00004914"/>
    </source>
</evidence>
<dbReference type="Gene3D" id="2.60.120.560">
    <property type="entry name" value="Exo-inulinase, domain 1"/>
    <property type="match status" value="1"/>
</dbReference>
<name>D3T537_THEIA</name>
<dbReference type="PANTHER" id="PTHR43101:SF1">
    <property type="entry name" value="BETA-FRUCTOSIDASE"/>
    <property type="match status" value="1"/>
</dbReference>
<reference evidence="12" key="1">
    <citation type="submission" date="2010-02" db="EMBL/GenBank/DDBJ databases">
        <title>Complete sequence of Thermoanaerobacter italicus Ab9.</title>
        <authorList>
            <consortium name="US DOE Joint Genome Institute"/>
            <person name="Lucas S."/>
            <person name="Copeland A."/>
            <person name="Lapidus A."/>
            <person name="Cheng J.-F."/>
            <person name="Bruce D."/>
            <person name="Goodwin L."/>
            <person name="Pitluck S."/>
            <person name="Chertkov O."/>
            <person name="Detter J.C."/>
            <person name="Han C."/>
            <person name="Tapia R."/>
            <person name="Land M."/>
            <person name="Hauser L."/>
            <person name="Kyrpides N."/>
            <person name="Mikhailova N."/>
            <person name="Hemme C.L."/>
            <person name="Woyke T."/>
        </authorList>
    </citation>
    <scope>NUCLEOTIDE SEQUENCE [LARGE SCALE GENOMIC DNA]</scope>
    <source>
        <strain evidence="12">Ab9</strain>
    </source>
</reference>
<keyword evidence="13" id="KW-1185">Reference proteome</keyword>
<evidence type="ECO:0000256" key="6">
    <source>
        <dbReference type="ARBA" id="ARBA00023295"/>
    </source>
</evidence>
<dbReference type="GO" id="GO:0005985">
    <property type="term" value="P:sucrose metabolic process"/>
    <property type="evidence" value="ECO:0007669"/>
    <property type="project" value="UniProtKB-UniPathway"/>
</dbReference>
<comment type="catalytic activity">
    <reaction evidence="8">
        <text>Hydrolysis of terminal non-reducing beta-D-fructofuranoside residues in beta-D-fructofuranosides.</text>
        <dbReference type="EC" id="3.2.1.26"/>
    </reaction>
</comment>
<dbReference type="CAZy" id="GH32">
    <property type="family name" value="Glycoside Hydrolase Family 32"/>
</dbReference>
<dbReference type="GO" id="GO:0004564">
    <property type="term" value="F:beta-fructofuranosidase activity"/>
    <property type="evidence" value="ECO:0007669"/>
    <property type="project" value="UniProtKB-EC"/>
</dbReference>
<comment type="similarity">
    <text evidence="2 8">Belongs to the glycosyl hydrolase 32 family.</text>
</comment>
<evidence type="ECO:0000259" key="10">
    <source>
        <dbReference type="Pfam" id="PF00251"/>
    </source>
</evidence>
<protein>
    <recommendedName>
        <fullName evidence="4 8">Sucrose-6-phosphate hydrolase</fullName>
        <ecNumber evidence="3 8">3.2.1.26</ecNumber>
    </recommendedName>
    <alternativeName>
        <fullName evidence="7 9">Invertase</fullName>
    </alternativeName>
</protein>
<evidence type="ECO:0000256" key="4">
    <source>
        <dbReference type="ARBA" id="ARBA00019623"/>
    </source>
</evidence>
<comment type="subcellular location">
    <subcellularLocation>
        <location evidence="9">Cytoplasm</location>
    </subcellularLocation>
</comment>
<keyword evidence="9" id="KW-0119">Carbohydrate metabolism</keyword>
<comment type="function">
    <text evidence="9">Enables the bacterium to metabolize sucrose as a sole carbon source.</text>
</comment>
<feature type="domain" description="Glycosyl hydrolase family 32 N-terminal" evidence="10">
    <location>
        <begin position="48"/>
        <end position="354"/>
    </location>
</feature>
<evidence type="ECO:0000256" key="7">
    <source>
        <dbReference type="ARBA" id="ARBA00033367"/>
    </source>
</evidence>
<evidence type="ECO:0000256" key="8">
    <source>
        <dbReference type="RuleBase" id="RU362110"/>
    </source>
</evidence>
<evidence type="ECO:0000313" key="12">
    <source>
        <dbReference type="EMBL" id="ADD03330.1"/>
    </source>
</evidence>
<dbReference type="InterPro" id="IPR023296">
    <property type="entry name" value="Glyco_hydro_beta-prop_sf"/>
</dbReference>
<dbReference type="InterPro" id="IPR006232">
    <property type="entry name" value="Suc6P_hydrolase"/>
</dbReference>
<dbReference type="PROSITE" id="PS00609">
    <property type="entry name" value="GLYCOSYL_HYDROL_F32"/>
    <property type="match status" value="1"/>
</dbReference>
<dbReference type="InterPro" id="IPR018053">
    <property type="entry name" value="Glyco_hydro_32_AS"/>
</dbReference>
<dbReference type="SUPFAM" id="SSF75005">
    <property type="entry name" value="Arabinanase/levansucrase/invertase"/>
    <property type="match status" value="1"/>
</dbReference>
<dbReference type="Proteomes" id="UP000001552">
    <property type="component" value="Chromosome"/>
</dbReference>
<dbReference type="Pfam" id="PF08244">
    <property type="entry name" value="Glyco_hydro_32C"/>
    <property type="match status" value="1"/>
</dbReference>
<dbReference type="Gene3D" id="2.115.10.20">
    <property type="entry name" value="Glycosyl hydrolase domain, family 43"/>
    <property type="match status" value="1"/>
</dbReference>
<dbReference type="PANTHER" id="PTHR43101">
    <property type="entry name" value="BETA-FRUCTOSIDASE"/>
    <property type="match status" value="1"/>
</dbReference>
<dbReference type="HOGENOM" id="CLU_001528_7_0_9"/>
<evidence type="ECO:0000256" key="3">
    <source>
        <dbReference type="ARBA" id="ARBA00012758"/>
    </source>
</evidence>
<comment type="pathway">
    <text evidence="1 9">Glycan biosynthesis; sucrose metabolism.</text>
</comment>
<dbReference type="SUPFAM" id="SSF49899">
    <property type="entry name" value="Concanavalin A-like lectins/glucanases"/>
    <property type="match status" value="1"/>
</dbReference>
<dbReference type="SMART" id="SM00640">
    <property type="entry name" value="Glyco_32"/>
    <property type="match status" value="1"/>
</dbReference>
<dbReference type="eggNOG" id="COG1621">
    <property type="taxonomic scope" value="Bacteria"/>
</dbReference>
<evidence type="ECO:0000256" key="5">
    <source>
        <dbReference type="ARBA" id="ARBA00022801"/>
    </source>
</evidence>
<keyword evidence="9" id="KW-0963">Cytoplasm</keyword>
<sequence>MNVSMYKYITVNKRISDKGEVMNKLEKAMNYIQNNKQKINNKYRMSFHVIPTIGWMNDPNGFSYYKGEYHLFYQYHPYSSEWGPPHWGHVKSKDLVKWDHLPIAIAPDMPYDSDGCFSGSAIEHDEKLYLMYTGHLDPTKKPEDIRQVQNIAVSSDGINFEKIKENPVIGTNMLPKDAKPQDFRDPKLWKKGDMFYVVIGSRNIDNSGQILLYKSKDLINWEFVNTIARSSNKIGEMWECPDMFEIGEKNILIVSSQFMKSEGDRFNNLHSSIYLIGKLNYEKGEFEHEGYYEIDHGFDFYAPQTLIDCKGRRIMIAWMNMWGQRWPTHENNHGWNGAMTLPRVVELKGNKLIFIPIEEIKNYRTNGYYVEETITNDFLLLPFRSFSLEIETIIDVSNATRAGFRLCKGKKEETLLYFDRNENKVVLDRSDSGEGPGGVRKTTPNIKDNKLKLRIFIDRSSVEVFINDGEQTMTALIYPSDESNHYEIFADGTAKFSIIKWDIRV</sequence>
<keyword evidence="6 8" id="KW-0326">Glycosidase</keyword>
<dbReference type="InterPro" id="IPR013189">
    <property type="entry name" value="Glyco_hydro_32_C"/>
</dbReference>
<dbReference type="EMBL" id="CP001936">
    <property type="protein sequence ID" value="ADD03330.1"/>
    <property type="molecule type" value="Genomic_DNA"/>
</dbReference>
<dbReference type="InterPro" id="IPR013148">
    <property type="entry name" value="Glyco_hydro_32_N"/>
</dbReference>
<feature type="domain" description="Glycosyl hydrolase family 32 C-terminal" evidence="11">
    <location>
        <begin position="383"/>
        <end position="497"/>
    </location>
</feature>
<accession>D3T537</accession>
<dbReference type="InterPro" id="IPR013320">
    <property type="entry name" value="ConA-like_dom_sf"/>
</dbReference>
<dbReference type="GO" id="GO:0005737">
    <property type="term" value="C:cytoplasm"/>
    <property type="evidence" value="ECO:0007669"/>
    <property type="project" value="UniProtKB-SubCell"/>
</dbReference>
<dbReference type="KEGG" id="tit:Thit_2107"/>
<evidence type="ECO:0000313" key="13">
    <source>
        <dbReference type="Proteomes" id="UP000001552"/>
    </source>
</evidence>
<evidence type="ECO:0000256" key="2">
    <source>
        <dbReference type="ARBA" id="ARBA00009902"/>
    </source>
</evidence>
<dbReference type="CDD" id="cd08996">
    <property type="entry name" value="GH32_FFase"/>
    <property type="match status" value="1"/>
</dbReference>
<dbReference type="UniPathway" id="UPA00238"/>
<evidence type="ECO:0000259" key="11">
    <source>
        <dbReference type="Pfam" id="PF08244"/>
    </source>
</evidence>
<dbReference type="NCBIfam" id="TIGR01322">
    <property type="entry name" value="scrB_fam"/>
    <property type="match status" value="1"/>
</dbReference>
<gene>
    <name evidence="12" type="ordered locus">Thit_2107</name>
</gene>
<dbReference type="InterPro" id="IPR001362">
    <property type="entry name" value="Glyco_hydro_32"/>
</dbReference>
<keyword evidence="5 8" id="KW-0378">Hydrolase</keyword>
<dbReference type="InterPro" id="IPR051214">
    <property type="entry name" value="GH32_Enzymes"/>
</dbReference>
<dbReference type="Pfam" id="PF00251">
    <property type="entry name" value="Glyco_hydro_32N"/>
    <property type="match status" value="1"/>
</dbReference>
<dbReference type="AlphaFoldDB" id="D3T537"/>
<organism evidence="12 13">
    <name type="scientific">Thermoanaerobacter italicus (strain DSM 9252 / Ab9)</name>
    <dbReference type="NCBI Taxonomy" id="580331"/>
    <lineage>
        <taxon>Bacteria</taxon>
        <taxon>Bacillati</taxon>
        <taxon>Bacillota</taxon>
        <taxon>Clostridia</taxon>
        <taxon>Thermoanaerobacterales</taxon>
        <taxon>Thermoanaerobacteraceae</taxon>
        <taxon>Thermoanaerobacter</taxon>
    </lineage>
</organism>